<gene>
    <name evidence="1" type="ORF">GLYMA_10G008800</name>
</gene>
<evidence type="ECO:0000313" key="3">
    <source>
        <dbReference type="Proteomes" id="UP000008827"/>
    </source>
</evidence>
<accession>K7LGS2</accession>
<evidence type="ECO:0000313" key="1">
    <source>
        <dbReference type="EMBL" id="KRH31735.1"/>
    </source>
</evidence>
<name>K7LGS2_SOYBN</name>
<keyword evidence="3" id="KW-1185">Reference proteome</keyword>
<evidence type="ECO:0000313" key="2">
    <source>
        <dbReference type="EnsemblPlants" id="KRH31735"/>
    </source>
</evidence>
<dbReference type="HOGENOM" id="CLU_2709713_0_0_1"/>
<reference evidence="1 2" key="1">
    <citation type="journal article" date="2010" name="Nature">
        <title>Genome sequence of the palaeopolyploid soybean.</title>
        <authorList>
            <person name="Schmutz J."/>
            <person name="Cannon S.B."/>
            <person name="Schlueter J."/>
            <person name="Ma J."/>
            <person name="Mitros T."/>
            <person name="Nelson W."/>
            <person name="Hyten D.L."/>
            <person name="Song Q."/>
            <person name="Thelen J.J."/>
            <person name="Cheng J."/>
            <person name="Xu D."/>
            <person name="Hellsten U."/>
            <person name="May G.D."/>
            <person name="Yu Y."/>
            <person name="Sakurai T."/>
            <person name="Umezawa T."/>
            <person name="Bhattacharyya M.K."/>
            <person name="Sandhu D."/>
            <person name="Valliyodan B."/>
            <person name="Lindquist E."/>
            <person name="Peto M."/>
            <person name="Grant D."/>
            <person name="Shu S."/>
            <person name="Goodstein D."/>
            <person name="Barry K."/>
            <person name="Futrell-Griggs M."/>
            <person name="Abernathy B."/>
            <person name="Du J."/>
            <person name="Tian Z."/>
            <person name="Zhu L."/>
            <person name="Gill N."/>
            <person name="Joshi T."/>
            <person name="Libault M."/>
            <person name="Sethuraman A."/>
            <person name="Zhang X.-C."/>
            <person name="Shinozaki K."/>
            <person name="Nguyen H.T."/>
            <person name="Wing R.A."/>
            <person name="Cregan P."/>
            <person name="Specht J."/>
            <person name="Grimwood J."/>
            <person name="Rokhsar D."/>
            <person name="Stacey G."/>
            <person name="Shoemaker R.C."/>
            <person name="Jackson S.A."/>
        </authorList>
    </citation>
    <scope>NUCLEOTIDE SEQUENCE [LARGE SCALE GENOMIC DNA]</scope>
    <source>
        <strain evidence="2">cv. Williams 82</strain>
        <tissue evidence="1">Callus</tissue>
    </source>
</reference>
<dbReference type="InParanoid" id="K7LGS2"/>
<reference evidence="2" key="2">
    <citation type="submission" date="2018-02" db="UniProtKB">
        <authorList>
            <consortium name="EnsemblPlants"/>
        </authorList>
    </citation>
    <scope>IDENTIFICATION</scope>
    <source>
        <strain evidence="2">Williams 82</strain>
    </source>
</reference>
<dbReference type="EMBL" id="CM000843">
    <property type="protein sequence ID" value="KRH31735.1"/>
    <property type="molecule type" value="Genomic_DNA"/>
</dbReference>
<dbReference type="AlphaFoldDB" id="K7LGS2"/>
<organism evidence="2">
    <name type="scientific">Glycine max</name>
    <name type="common">Soybean</name>
    <name type="synonym">Glycine hispida</name>
    <dbReference type="NCBI Taxonomy" id="3847"/>
    <lineage>
        <taxon>Eukaryota</taxon>
        <taxon>Viridiplantae</taxon>
        <taxon>Streptophyta</taxon>
        <taxon>Embryophyta</taxon>
        <taxon>Tracheophyta</taxon>
        <taxon>Spermatophyta</taxon>
        <taxon>Magnoliopsida</taxon>
        <taxon>eudicotyledons</taxon>
        <taxon>Gunneridae</taxon>
        <taxon>Pentapetalae</taxon>
        <taxon>rosids</taxon>
        <taxon>fabids</taxon>
        <taxon>Fabales</taxon>
        <taxon>Fabaceae</taxon>
        <taxon>Papilionoideae</taxon>
        <taxon>50 kb inversion clade</taxon>
        <taxon>NPAAA clade</taxon>
        <taxon>indigoferoid/millettioid clade</taxon>
        <taxon>Phaseoleae</taxon>
        <taxon>Glycine</taxon>
        <taxon>Glycine subgen. Soja</taxon>
    </lineage>
</organism>
<protein>
    <submittedName>
        <fullName evidence="1 2">Uncharacterized protein</fullName>
    </submittedName>
</protein>
<dbReference type="Gramene" id="KRH31735">
    <property type="protein sequence ID" value="KRH31735"/>
    <property type="gene ID" value="GLYMA_10G008800"/>
</dbReference>
<reference evidence="1" key="3">
    <citation type="submission" date="2018-07" db="EMBL/GenBank/DDBJ databases">
        <title>WGS assembly of Glycine max.</title>
        <authorList>
            <person name="Schmutz J."/>
            <person name="Cannon S."/>
            <person name="Schlueter J."/>
            <person name="Ma J."/>
            <person name="Mitros T."/>
            <person name="Nelson W."/>
            <person name="Hyten D."/>
            <person name="Song Q."/>
            <person name="Thelen J."/>
            <person name="Cheng J."/>
            <person name="Xu D."/>
            <person name="Hellsten U."/>
            <person name="May G."/>
            <person name="Yu Y."/>
            <person name="Sakurai T."/>
            <person name="Umezawa T."/>
            <person name="Bhattacharyya M."/>
            <person name="Sandhu D."/>
            <person name="Valliyodan B."/>
            <person name="Lindquist E."/>
            <person name="Peto M."/>
            <person name="Grant D."/>
            <person name="Shu S."/>
            <person name="Goodstein D."/>
            <person name="Barry K."/>
            <person name="Futrell-Griggs M."/>
            <person name="Abernathy B."/>
            <person name="Du J."/>
            <person name="Tian Z."/>
            <person name="Zhu L."/>
            <person name="Gill N."/>
            <person name="Joshi T."/>
            <person name="Libault M."/>
            <person name="Sethuraman A."/>
            <person name="Zhang X."/>
            <person name="Shinozaki K."/>
            <person name="Nguyen H."/>
            <person name="Wing R."/>
            <person name="Cregan P."/>
            <person name="Specht J."/>
            <person name="Grimwood J."/>
            <person name="Rokhsar D."/>
            <person name="Stacey G."/>
            <person name="Shoemaker R."/>
            <person name="Jackson S."/>
        </authorList>
    </citation>
    <scope>NUCLEOTIDE SEQUENCE</scope>
    <source>
        <tissue evidence="1">Callus</tissue>
    </source>
</reference>
<dbReference type="PaxDb" id="3847-GLYMA10G01173.1"/>
<dbReference type="Proteomes" id="UP000008827">
    <property type="component" value="Chromosome 10"/>
</dbReference>
<dbReference type="EnsemblPlants" id="KRH31735">
    <property type="protein sequence ID" value="KRH31735"/>
    <property type="gene ID" value="GLYMA_10G008800"/>
</dbReference>
<proteinExistence type="predicted"/>
<sequence>MRLLQMQSQTHATPKYCVMQGQNLPLSLFCRNHSSFDYLVRVNTKSTTEEQRMVRRLLNLVQVKLNPKSYLTR</sequence>